<dbReference type="SUPFAM" id="SSF55729">
    <property type="entry name" value="Acyl-CoA N-acyltransferases (Nat)"/>
    <property type="match status" value="1"/>
</dbReference>
<comment type="caution">
    <text evidence="1">The sequence shown here is derived from an EMBL/GenBank/DDBJ whole genome shotgun (WGS) entry which is preliminary data.</text>
</comment>
<gene>
    <name evidence="1" type="ORF">KOI35_16415</name>
</gene>
<keyword evidence="2" id="KW-1185">Reference proteome</keyword>
<name>A0ABS5YNP3_9ACTN</name>
<organism evidence="1 2">
    <name type="scientific">Paractinoplanes bogorensis</name>
    <dbReference type="NCBI Taxonomy" id="1610840"/>
    <lineage>
        <taxon>Bacteria</taxon>
        <taxon>Bacillati</taxon>
        <taxon>Actinomycetota</taxon>
        <taxon>Actinomycetes</taxon>
        <taxon>Micromonosporales</taxon>
        <taxon>Micromonosporaceae</taxon>
        <taxon>Paractinoplanes</taxon>
    </lineage>
</organism>
<dbReference type="InterPro" id="IPR016181">
    <property type="entry name" value="Acyl_CoA_acyltransferase"/>
</dbReference>
<protein>
    <submittedName>
        <fullName evidence="1">Acetyltransferase</fullName>
    </submittedName>
</protein>
<dbReference type="RefSeq" id="WP_215788323.1">
    <property type="nucleotide sequence ID" value="NZ_JAHKKG010000005.1"/>
</dbReference>
<sequence length="290" mass="30686">MSSLVFRPLVPGEESVFDSFPGRPSPMPFADGLAAGGFAFSRTWIALRDGAPVARAAWVLPPGSVGGPWLEVFDLNDSPEVGAALLRRAHDTFGDARPYYAVLPVDPRVAAAARLAGLIPTVERLRFRWTPTRSPVAHTSADVRLATGPDEVRALIARLDTPDVLTGSETAWAVAGIDLARDPMPWLTGPAAAWHVLHDDGRPVGLAGTAGEACWPMIVYLGIADGDSCTGRMDLLVAALRALVAGGAEEVVADVESTFAATIEDLRRAGFEQIRARLAFEPRDGSGTQG</sequence>
<proteinExistence type="predicted"/>
<dbReference type="Proteomes" id="UP001519654">
    <property type="component" value="Unassembled WGS sequence"/>
</dbReference>
<reference evidence="1 2" key="1">
    <citation type="submission" date="2021-06" db="EMBL/GenBank/DDBJ databases">
        <title>Actinoplanes lichenicola sp. nov., and Actinoplanes ovalisporus sp. nov., isolated from lichen in Thailand.</title>
        <authorList>
            <person name="Saeng-In P."/>
            <person name="Kanchanasin P."/>
            <person name="Yuki M."/>
            <person name="Kudo T."/>
            <person name="Ohkuma M."/>
            <person name="Phongsopitanun W."/>
            <person name="Tanasupawat S."/>
        </authorList>
    </citation>
    <scope>NUCLEOTIDE SEQUENCE [LARGE SCALE GENOMIC DNA]</scope>
    <source>
        <strain evidence="1 2">NBRC 110975</strain>
    </source>
</reference>
<evidence type="ECO:0000313" key="1">
    <source>
        <dbReference type="EMBL" id="MBU2665087.1"/>
    </source>
</evidence>
<dbReference type="EMBL" id="JAHKKG010000005">
    <property type="protein sequence ID" value="MBU2665087.1"/>
    <property type="molecule type" value="Genomic_DNA"/>
</dbReference>
<accession>A0ABS5YNP3</accession>
<evidence type="ECO:0000313" key="2">
    <source>
        <dbReference type="Proteomes" id="UP001519654"/>
    </source>
</evidence>